<dbReference type="AlphaFoldDB" id="A0A059AIZ2"/>
<dbReference type="EMBL" id="KK198762">
    <property type="protein sequence ID" value="KCW53808.1"/>
    <property type="molecule type" value="Genomic_DNA"/>
</dbReference>
<sequence length="276" mass="29384">MLLSMASCSLGASNVKIANLNSGRPKIGESRLSYGRSWIVLKTPKYAGLTLFQQLDKICPVCCHPSSGSPSTSSLLDDSEDSEPSSLTSQLIPNSSEVESLLTDICETSIAEFELKLNGFRLYVARDVSGGHKPLPPFSPAPTPVHSNVEATDTNGSLSKPSLAISKALTSSDGGPTWLDKAADAGLVILQSPRVGFFRRSRTIKGKRAPPACKEKQIVKEGQVVCYIEQLGGELPIESDVSGEVVKILREDGDPVGYGDALISILPSFPGIKKLQ</sequence>
<feature type="domain" description="Lipoyl-binding" evidence="2">
    <location>
        <begin position="213"/>
        <end position="265"/>
    </location>
</feature>
<feature type="region of interest" description="Disordered" evidence="1">
    <location>
        <begin position="70"/>
        <end position="92"/>
    </location>
</feature>
<dbReference type="KEGG" id="egr:104423167"/>
<dbReference type="GO" id="GO:0006633">
    <property type="term" value="P:fatty acid biosynthetic process"/>
    <property type="evidence" value="ECO:0000318"/>
    <property type="project" value="GO_Central"/>
</dbReference>
<dbReference type="OMA" id="IHSPRVG"/>
<gene>
    <name evidence="3" type="ORF">EUGRSUZ_J03051</name>
</gene>
<evidence type="ECO:0000313" key="3">
    <source>
        <dbReference type="EMBL" id="KCW53808.1"/>
    </source>
</evidence>
<dbReference type="InterPro" id="IPR000089">
    <property type="entry name" value="Biotin_lipoyl"/>
</dbReference>
<dbReference type="FunFam" id="2.40.50.100:FF:000059">
    <property type="entry name" value="Biotin/lipoyl attachment domain-containing protein"/>
    <property type="match status" value="1"/>
</dbReference>
<dbReference type="SUPFAM" id="SSF51230">
    <property type="entry name" value="Single hybrid motif"/>
    <property type="match status" value="1"/>
</dbReference>
<dbReference type="FunCoup" id="A0A059AIZ2">
    <property type="interactions" value="891"/>
</dbReference>
<dbReference type="Pfam" id="PF00364">
    <property type="entry name" value="Biotin_lipoyl"/>
    <property type="match status" value="1"/>
</dbReference>
<dbReference type="InParanoid" id="A0A059AIZ2"/>
<dbReference type="STRING" id="71139.A0A059AIZ2"/>
<dbReference type="PANTHER" id="PTHR47597:SF1">
    <property type="entry name" value="IS A MEMBER OF THE PF|00364 BIOTIN-REQUIRING ENZYMES FAMILY-RELATED"/>
    <property type="match status" value="1"/>
</dbReference>
<organism evidence="3">
    <name type="scientific">Eucalyptus grandis</name>
    <name type="common">Flooded gum</name>
    <dbReference type="NCBI Taxonomy" id="71139"/>
    <lineage>
        <taxon>Eukaryota</taxon>
        <taxon>Viridiplantae</taxon>
        <taxon>Streptophyta</taxon>
        <taxon>Embryophyta</taxon>
        <taxon>Tracheophyta</taxon>
        <taxon>Spermatophyta</taxon>
        <taxon>Magnoliopsida</taxon>
        <taxon>eudicotyledons</taxon>
        <taxon>Gunneridae</taxon>
        <taxon>Pentapetalae</taxon>
        <taxon>rosids</taxon>
        <taxon>malvids</taxon>
        <taxon>Myrtales</taxon>
        <taxon>Myrtaceae</taxon>
        <taxon>Myrtoideae</taxon>
        <taxon>Eucalypteae</taxon>
        <taxon>Eucalyptus</taxon>
    </lineage>
</organism>
<reference evidence="3" key="1">
    <citation type="submission" date="2013-07" db="EMBL/GenBank/DDBJ databases">
        <title>The genome of Eucalyptus grandis.</title>
        <authorList>
            <person name="Schmutz J."/>
            <person name="Hayes R."/>
            <person name="Myburg A."/>
            <person name="Tuskan G."/>
            <person name="Grattapaglia D."/>
            <person name="Rokhsar D.S."/>
        </authorList>
    </citation>
    <scope>NUCLEOTIDE SEQUENCE</scope>
    <source>
        <tissue evidence="3">Leaf extractions</tissue>
    </source>
</reference>
<dbReference type="eggNOG" id="KOG0017">
    <property type="taxonomic scope" value="Eukaryota"/>
</dbReference>
<dbReference type="PANTHER" id="PTHR47597">
    <property type="entry name" value="IS A MEMBER OF THE PF|00364 BIOTIN-REQUIRING ENZYMES FAMILY-RELATED"/>
    <property type="match status" value="1"/>
</dbReference>
<accession>A0A059AIZ2</accession>
<dbReference type="InterPro" id="IPR011053">
    <property type="entry name" value="Single_hybrid_motif"/>
</dbReference>
<dbReference type="CDD" id="cd06850">
    <property type="entry name" value="biotinyl_domain"/>
    <property type="match status" value="1"/>
</dbReference>
<proteinExistence type="predicted"/>
<dbReference type="InterPro" id="IPR053217">
    <property type="entry name" value="ACC_Biotin_Carrier"/>
</dbReference>
<name>A0A059AIZ2_EUCGR</name>
<dbReference type="OrthoDB" id="529457at2759"/>
<dbReference type="Gene3D" id="2.40.50.100">
    <property type="match status" value="1"/>
</dbReference>
<dbReference type="Gramene" id="KCW53808">
    <property type="protein sequence ID" value="KCW53808"/>
    <property type="gene ID" value="EUGRSUZ_J03051"/>
</dbReference>
<evidence type="ECO:0000259" key="2">
    <source>
        <dbReference type="Pfam" id="PF00364"/>
    </source>
</evidence>
<protein>
    <recommendedName>
        <fullName evidence="2">Lipoyl-binding domain-containing protein</fullName>
    </recommendedName>
</protein>
<evidence type="ECO:0000256" key="1">
    <source>
        <dbReference type="SAM" id="MobiDB-lite"/>
    </source>
</evidence>